<sequence>MNITHKDRLIEVTSYGELALATMDTDCAHPVFSHMFIEIEIAEEGRTIFAKRRKRSSSDPEIHIAHFVTDIMRIFKKQKLKQITHCLLVEDDPFINLLLLIKILVLAKAKVMFLILLFHSDAI</sequence>
<keyword evidence="1" id="KW-1133">Transmembrane helix</keyword>
<dbReference type="InterPro" id="IPR037018">
    <property type="entry name" value="GH65_N"/>
</dbReference>
<gene>
    <name evidence="3" type="ORF">HNQ69_000959</name>
</gene>
<evidence type="ECO:0000313" key="4">
    <source>
        <dbReference type="Proteomes" id="UP000561417"/>
    </source>
</evidence>
<keyword evidence="1" id="KW-0472">Membrane</keyword>
<dbReference type="Proteomes" id="UP000561417">
    <property type="component" value="Unassembled WGS sequence"/>
</dbReference>
<name>A0A840NV70_9HYPH</name>
<reference evidence="3 4" key="1">
    <citation type="submission" date="2020-08" db="EMBL/GenBank/DDBJ databases">
        <title>Genomic Encyclopedia of Type Strains, Phase IV (KMG-IV): sequencing the most valuable type-strain genomes for metagenomic binning, comparative biology and taxonomic classification.</title>
        <authorList>
            <person name="Goeker M."/>
        </authorList>
    </citation>
    <scope>NUCLEOTIDE SEQUENCE [LARGE SCALE GENOMIC DNA]</scope>
    <source>
        <strain evidence="3 4">DSM 28538</strain>
    </source>
</reference>
<dbReference type="AlphaFoldDB" id="A0A840NV70"/>
<feature type="transmembrane region" description="Helical" evidence="1">
    <location>
        <begin position="97"/>
        <end position="118"/>
    </location>
</feature>
<protein>
    <recommendedName>
        <fullName evidence="2">Glycosyl hydrolase 94 supersandwich domain-containing protein</fullName>
    </recommendedName>
</protein>
<comment type="caution">
    <text evidence="3">The sequence shown here is derived from an EMBL/GenBank/DDBJ whole genome shotgun (WGS) entry which is preliminary data.</text>
</comment>
<dbReference type="Pfam" id="PF06165">
    <property type="entry name" value="GH94_b-supersand"/>
    <property type="match status" value="1"/>
</dbReference>
<evidence type="ECO:0000259" key="2">
    <source>
        <dbReference type="Pfam" id="PF06165"/>
    </source>
</evidence>
<dbReference type="InterPro" id="IPR010383">
    <property type="entry name" value="Glyco_hydrolase_94_b-supersand"/>
</dbReference>
<evidence type="ECO:0000256" key="1">
    <source>
        <dbReference type="SAM" id="Phobius"/>
    </source>
</evidence>
<proteinExistence type="predicted"/>
<keyword evidence="1" id="KW-0812">Transmembrane</keyword>
<feature type="domain" description="Glycosyl hydrolase 94 supersandwich" evidence="2">
    <location>
        <begin position="2"/>
        <end position="69"/>
    </location>
</feature>
<dbReference type="InterPro" id="IPR011013">
    <property type="entry name" value="Gal_mutarotase_sf_dom"/>
</dbReference>
<dbReference type="SUPFAM" id="SSF74650">
    <property type="entry name" value="Galactose mutarotase-like"/>
    <property type="match status" value="1"/>
</dbReference>
<dbReference type="EMBL" id="JACHIM010000003">
    <property type="protein sequence ID" value="MBB5073833.1"/>
    <property type="molecule type" value="Genomic_DNA"/>
</dbReference>
<keyword evidence="4" id="KW-1185">Reference proteome</keyword>
<dbReference type="GO" id="GO:0005975">
    <property type="term" value="P:carbohydrate metabolic process"/>
    <property type="evidence" value="ECO:0007669"/>
    <property type="project" value="InterPro"/>
</dbReference>
<dbReference type="Gene3D" id="2.70.98.40">
    <property type="entry name" value="Glycoside hydrolase, family 65, N-terminal domain"/>
    <property type="match status" value="1"/>
</dbReference>
<organism evidence="3 4">
    <name type="scientific">Bartonella callosciuri</name>
    <dbReference type="NCBI Taxonomy" id="686223"/>
    <lineage>
        <taxon>Bacteria</taxon>
        <taxon>Pseudomonadati</taxon>
        <taxon>Pseudomonadota</taxon>
        <taxon>Alphaproteobacteria</taxon>
        <taxon>Hyphomicrobiales</taxon>
        <taxon>Bartonellaceae</taxon>
        <taxon>Bartonella</taxon>
    </lineage>
</organism>
<evidence type="ECO:0000313" key="3">
    <source>
        <dbReference type="EMBL" id="MBB5073833.1"/>
    </source>
</evidence>
<dbReference type="GO" id="GO:0030246">
    <property type="term" value="F:carbohydrate binding"/>
    <property type="evidence" value="ECO:0007669"/>
    <property type="project" value="InterPro"/>
</dbReference>
<accession>A0A840NV70</accession>
<dbReference type="GO" id="GO:0003824">
    <property type="term" value="F:catalytic activity"/>
    <property type="evidence" value="ECO:0007669"/>
    <property type="project" value="InterPro"/>
</dbReference>